<organism evidence="2 3">
    <name type="scientific">Paenibacillus violae</name>
    <dbReference type="NCBI Taxonomy" id="3077234"/>
    <lineage>
        <taxon>Bacteria</taxon>
        <taxon>Bacillati</taxon>
        <taxon>Bacillota</taxon>
        <taxon>Bacilli</taxon>
        <taxon>Bacillales</taxon>
        <taxon>Paenibacillaceae</taxon>
        <taxon>Paenibacillus</taxon>
    </lineage>
</organism>
<dbReference type="EMBL" id="JAWCUD010000011">
    <property type="protein sequence ID" value="MDU0204902.1"/>
    <property type="molecule type" value="Genomic_DNA"/>
</dbReference>
<evidence type="ECO:0000256" key="1">
    <source>
        <dbReference type="SAM" id="SignalP"/>
    </source>
</evidence>
<dbReference type="RefSeq" id="WP_315954872.1">
    <property type="nucleotide sequence ID" value="NZ_JAWCUD010000011.1"/>
</dbReference>
<keyword evidence="1" id="KW-0732">Signal</keyword>
<dbReference type="PROSITE" id="PS51257">
    <property type="entry name" value="PROKAR_LIPOPROTEIN"/>
    <property type="match status" value="1"/>
</dbReference>
<dbReference type="Proteomes" id="UP001260980">
    <property type="component" value="Unassembled WGS sequence"/>
</dbReference>
<evidence type="ECO:0000313" key="2">
    <source>
        <dbReference type="EMBL" id="MDU0204902.1"/>
    </source>
</evidence>
<evidence type="ECO:0008006" key="4">
    <source>
        <dbReference type="Google" id="ProtNLM"/>
    </source>
</evidence>
<feature type="signal peptide" evidence="1">
    <location>
        <begin position="1"/>
        <end position="19"/>
    </location>
</feature>
<sequence>MKGISFLFFLLIISCSLTGCVSDTKYNDALNKIANLEKELNDLKQGPQMSIIEIREQYESKNYDKVMELATTLHSKFNGVPEDIEARTMVRQIQDMRDKEAKKAEEEKTNLLAEQAKSAKEKARSIMRISKIHPSKPNSAGGVDLEIEWANNSDKVIKYVVFSVEPYNAVNDIVVSQIGGNSLFKGKITGPVSKDDVGLKNSYWENAWYNNSINTVQLVNVTIQYLDDTIVTLKDEDVQYIQF</sequence>
<protein>
    <recommendedName>
        <fullName evidence="4">DUF5780 domain-containing protein</fullName>
    </recommendedName>
</protein>
<reference evidence="2 3" key="1">
    <citation type="submission" date="2023-10" db="EMBL/GenBank/DDBJ databases">
        <title>Paenibacillus strain PFR10 Genome sequencing and assembly.</title>
        <authorList>
            <person name="Kim I."/>
        </authorList>
    </citation>
    <scope>NUCLEOTIDE SEQUENCE [LARGE SCALE GENOMIC DNA]</scope>
    <source>
        <strain evidence="2 3">PFR10</strain>
    </source>
</reference>
<accession>A0ABU3RKS5</accession>
<gene>
    <name evidence="2" type="ORF">RQP52_27855</name>
</gene>
<evidence type="ECO:0000313" key="3">
    <source>
        <dbReference type="Proteomes" id="UP001260980"/>
    </source>
</evidence>
<name>A0ABU3RKS5_9BACL</name>
<keyword evidence="3" id="KW-1185">Reference proteome</keyword>
<proteinExistence type="predicted"/>
<comment type="caution">
    <text evidence="2">The sequence shown here is derived from an EMBL/GenBank/DDBJ whole genome shotgun (WGS) entry which is preliminary data.</text>
</comment>
<feature type="chain" id="PRO_5045921184" description="DUF5780 domain-containing protein" evidence="1">
    <location>
        <begin position="20"/>
        <end position="243"/>
    </location>
</feature>